<organism evidence="6 7">
    <name type="scientific">Candida dubliniensis (strain CD36 / ATCC MYA-646 / CBS 7987 / NCPF 3949 / NRRL Y-17841)</name>
    <name type="common">Yeast</name>
    <dbReference type="NCBI Taxonomy" id="573826"/>
    <lineage>
        <taxon>Eukaryota</taxon>
        <taxon>Fungi</taxon>
        <taxon>Dikarya</taxon>
        <taxon>Ascomycota</taxon>
        <taxon>Saccharomycotina</taxon>
        <taxon>Pichiomycetes</taxon>
        <taxon>Debaryomycetaceae</taxon>
        <taxon>Candida/Lodderomyces clade</taxon>
        <taxon>Candida</taxon>
    </lineage>
</organism>
<dbReference type="Pfam" id="PF01344">
    <property type="entry name" value="Kelch_1"/>
    <property type="match status" value="1"/>
</dbReference>
<accession>B9WGP3</accession>
<feature type="compositionally biased region" description="Acidic residues" evidence="3">
    <location>
        <begin position="394"/>
        <end position="405"/>
    </location>
</feature>
<dbReference type="HOGENOM" id="CLU_014024_0_0_1"/>
<dbReference type="CGD" id="CAL0000164156">
    <property type="gene designation" value="Cd36_45530"/>
</dbReference>
<dbReference type="AlphaFoldDB" id="B9WGP3"/>
<evidence type="ECO:0000256" key="3">
    <source>
        <dbReference type="SAM" id="MobiDB-lite"/>
    </source>
</evidence>
<dbReference type="KEGG" id="cdu:CD36_45530"/>
<evidence type="ECO:0000313" key="5">
    <source>
        <dbReference type="CGD" id="CAL0000164156"/>
    </source>
</evidence>
<dbReference type="EMBL" id="FM992691">
    <property type="protein sequence ID" value="CAX42419.1"/>
    <property type="molecule type" value="Genomic_DNA"/>
</dbReference>
<dbReference type="eggNOG" id="KOG0379">
    <property type="taxonomic scope" value="Eukaryota"/>
</dbReference>
<dbReference type="InterPro" id="IPR015915">
    <property type="entry name" value="Kelch-typ_b-propeller"/>
</dbReference>
<dbReference type="GeneID" id="8047577"/>
<feature type="compositionally biased region" description="Basic and acidic residues" evidence="3">
    <location>
        <begin position="377"/>
        <end position="393"/>
    </location>
</feature>
<keyword evidence="7" id="KW-1185">Reference proteome</keyword>
<dbReference type="RefSeq" id="XP_002420196.1">
    <property type="nucleotide sequence ID" value="XM_002420151.1"/>
</dbReference>
<dbReference type="OrthoDB" id="432528at2759"/>
<name>B9WGP3_CANDC</name>
<keyword evidence="2" id="KW-0677">Repeat</keyword>
<feature type="region of interest" description="Disordered" evidence="3">
    <location>
        <begin position="103"/>
        <end position="124"/>
    </location>
</feature>
<dbReference type="VEuPathDB" id="FungiDB:CD36_45530"/>
<evidence type="ECO:0000256" key="2">
    <source>
        <dbReference type="ARBA" id="ARBA00022737"/>
    </source>
</evidence>
<dbReference type="CDD" id="cd18186">
    <property type="entry name" value="BTB_POZ_ZBTB_KLHL-like"/>
    <property type="match status" value="1"/>
</dbReference>
<evidence type="ECO:0000256" key="1">
    <source>
        <dbReference type="ARBA" id="ARBA00022441"/>
    </source>
</evidence>
<feature type="region of interest" description="Disordered" evidence="3">
    <location>
        <begin position="352"/>
        <end position="407"/>
    </location>
</feature>
<dbReference type="SUPFAM" id="SSF117281">
    <property type="entry name" value="Kelch motif"/>
    <property type="match status" value="1"/>
</dbReference>
<dbReference type="InterPro" id="IPR006652">
    <property type="entry name" value="Kelch_1"/>
</dbReference>
<protein>
    <recommendedName>
        <fullName evidence="4">BTB domain-containing protein</fullName>
    </recommendedName>
</protein>
<keyword evidence="1" id="KW-0880">Kelch repeat</keyword>
<dbReference type="Gene3D" id="2.120.10.80">
    <property type="entry name" value="Kelch-type beta propeller"/>
    <property type="match status" value="1"/>
</dbReference>
<feature type="region of interest" description="Disordered" evidence="3">
    <location>
        <begin position="633"/>
        <end position="683"/>
    </location>
</feature>
<feature type="compositionally biased region" description="Polar residues" evidence="3">
    <location>
        <begin position="636"/>
        <end position="654"/>
    </location>
</feature>
<gene>
    <name evidence="5" type="ordered locus">Cd36_45530</name>
    <name evidence="6" type="ORF">CD36_45530</name>
</gene>
<reference evidence="6 7" key="1">
    <citation type="journal article" date="2009" name="Genome Res.">
        <title>Comparative genomics of the fungal pathogens Candida dubliniensis and Candida albicans.</title>
        <authorList>
            <person name="Jackson A.P."/>
            <person name="Gamble J.A."/>
            <person name="Yeomans T."/>
            <person name="Moran G.P."/>
            <person name="Saunders D."/>
            <person name="Harris D."/>
            <person name="Aslett M."/>
            <person name="Barrell J.F."/>
            <person name="Butler G."/>
            <person name="Citiulo F."/>
            <person name="Coleman D.C."/>
            <person name="de Groot P.W.J."/>
            <person name="Goodwin T.J."/>
            <person name="Quail M.A."/>
            <person name="McQuillan J."/>
            <person name="Munro C.A."/>
            <person name="Pain A."/>
            <person name="Poulter R.T."/>
            <person name="Rajandream M.A."/>
            <person name="Renauld H."/>
            <person name="Spiering M.J."/>
            <person name="Tivey A."/>
            <person name="Gow N.A.R."/>
            <person name="Barrell B."/>
            <person name="Sullivan D.J."/>
            <person name="Berriman M."/>
        </authorList>
    </citation>
    <scope>NUCLEOTIDE SEQUENCE [LARGE SCALE GENOMIC DNA]</scope>
    <source>
        <strain evidence="7">CD36 / ATCC MYA-646 / CBS 7987 / NCPF 3949 / NRRL Y-17841</strain>
    </source>
</reference>
<dbReference type="Gene3D" id="3.30.710.10">
    <property type="entry name" value="Potassium Channel Kv1.1, Chain A"/>
    <property type="match status" value="1"/>
</dbReference>
<dbReference type="PANTHER" id="PTHR46093">
    <property type="entry name" value="ACYL-COA-BINDING DOMAIN-CONTAINING PROTEIN 5"/>
    <property type="match status" value="1"/>
</dbReference>
<evidence type="ECO:0000313" key="6">
    <source>
        <dbReference type="EMBL" id="CAX42419.1"/>
    </source>
</evidence>
<dbReference type="PROSITE" id="PS50097">
    <property type="entry name" value="BTB"/>
    <property type="match status" value="1"/>
</dbReference>
<feature type="compositionally biased region" description="Polar residues" evidence="3">
    <location>
        <begin position="111"/>
        <end position="124"/>
    </location>
</feature>
<dbReference type="InterPro" id="IPR011333">
    <property type="entry name" value="SKP1/BTB/POZ_sf"/>
</dbReference>
<dbReference type="SUPFAM" id="SSF54695">
    <property type="entry name" value="POZ domain"/>
    <property type="match status" value="1"/>
</dbReference>
<feature type="domain" description="BTB" evidence="4">
    <location>
        <begin position="461"/>
        <end position="527"/>
    </location>
</feature>
<sequence length="683" mass="77947">MVEMRPSECPSLAIHKSLGSIPSHNFKSTIVACTGTPYAFLYGGFDEYDALDSNVYLLDTSTMQWEIDNKIDGLYREGHSSVYIGNGNVLVYGGLPFEDEIPTSESRRFNSRQTASTRSDTMNGSTGEIKKDSLMMIYNIFDKKWIGPPNFALENCPSSRSRHACCLSRDGSKLYISGGLVKSTPLNDLYCYDLTLGIWSGPIEFVYRFDHTIMMYEDRIFSFGGLDKDMNHVKSITYYSLKTKAMGEIYLNLDITNVPPTGFYDLAILSSKINPSISLFVKLPLWNYPNNGLSISCFDLGKFEAQNLFSQNNLSHYFKDKNMNDYIWKTAFVNHEGKLYLLGTQKKKQRNSHPFGAYLNTSSDMNENSMVEEEDEGHEHEPDIDGNGRRTDTGGEEEEEDDEEQESARLNYILQIEIQKFGIPSQLENPLSSDYHRLLVSSTFTDFEIIALVSNDDKEKVEAQLEYQTESIRVHKTVLVARWPHFQRMIQTGMNEALQNRLFLPEPINRIKALIYYLYVGTIEFDEKYIGELTLVDYSGLLVLTNLYELKELGYLLLQKLFKLFISFDHSFSDDETSISVLLTIWRDLAFSNEAIFIVTVLELIKRKWAIITRSKTFLSLSKEEIVRLCQDSTDDSPLSKSPNQNHSLDTLDTNLIPETPTRNTNSPFVIDSPANHSTSVFD</sequence>
<dbReference type="PANTHER" id="PTHR46093:SF18">
    <property type="entry name" value="FIBRONECTIN TYPE-III DOMAIN-CONTAINING PROTEIN"/>
    <property type="match status" value="1"/>
</dbReference>
<evidence type="ECO:0000259" key="4">
    <source>
        <dbReference type="PROSITE" id="PS50097"/>
    </source>
</evidence>
<dbReference type="InterPro" id="IPR000210">
    <property type="entry name" value="BTB/POZ_dom"/>
</dbReference>
<dbReference type="Pfam" id="PF00651">
    <property type="entry name" value="BTB"/>
    <property type="match status" value="1"/>
</dbReference>
<feature type="compositionally biased region" description="Polar residues" evidence="3">
    <location>
        <begin position="359"/>
        <end position="369"/>
    </location>
</feature>
<evidence type="ECO:0000313" key="7">
    <source>
        <dbReference type="Proteomes" id="UP000002605"/>
    </source>
</evidence>
<proteinExistence type="predicted"/>
<dbReference type="Proteomes" id="UP000002605">
    <property type="component" value="Chromosome 4"/>
</dbReference>